<dbReference type="InterPro" id="IPR022049">
    <property type="entry name" value="FAM69_kinase_dom"/>
</dbReference>
<evidence type="ECO:0000259" key="5">
    <source>
        <dbReference type="Pfam" id="PF12260"/>
    </source>
</evidence>
<dbReference type="AlphaFoldDB" id="A0AAJ6YXA1"/>
<dbReference type="KEGG" id="csol:105368739"/>
<dbReference type="Pfam" id="PF12260">
    <property type="entry name" value="PIP49_C"/>
    <property type="match status" value="1"/>
</dbReference>
<dbReference type="GO" id="GO:0005576">
    <property type="term" value="C:extracellular region"/>
    <property type="evidence" value="ECO:0007669"/>
    <property type="project" value="UniProtKB-SubCell"/>
</dbReference>
<dbReference type="InterPro" id="IPR020519">
    <property type="entry name" value="DIPK2A/B"/>
</dbReference>
<sequence>MLLSRKTYISLLLALLVLNLGIFVGKLNLKVNEIIEREKCPACFGINLCQDIDDNKVTLEYTDFYSIFNNLLGIKNIYYGKYGGDKVIIKKLAQKIELEGFDKMICSDYELMELCFNKPKAVNTMKNFYNLIVAELISADMNDPNVKIRLCPTISKLPELFSNVLTENNLKNADYYKYLWSLIQINPEPILLQILSSNDNWPTPKYFGACGRIVIVEYIGLPLSAFIQETWIERAIIASSLLDAAYAFTFKNPKFAFYLTDISMDNIAVNNEQRAIFVDLENTIIVDKYPSDEVLKEKTAWNVTYTNQVYTDCKDCFIFSPTDICNHKISDHNYYAICQNILVQGLHTNFDNQGLLHNIPSTILQEYPQLTYLLNQCSKPDKFQSRIESGNQLKKVLDTII</sequence>
<organism evidence="6 7">
    <name type="scientific">Ceratosolen solmsi marchali</name>
    <dbReference type="NCBI Taxonomy" id="326594"/>
    <lineage>
        <taxon>Eukaryota</taxon>
        <taxon>Metazoa</taxon>
        <taxon>Ecdysozoa</taxon>
        <taxon>Arthropoda</taxon>
        <taxon>Hexapoda</taxon>
        <taxon>Insecta</taxon>
        <taxon>Pterygota</taxon>
        <taxon>Neoptera</taxon>
        <taxon>Endopterygota</taxon>
        <taxon>Hymenoptera</taxon>
        <taxon>Apocrita</taxon>
        <taxon>Proctotrupomorpha</taxon>
        <taxon>Chalcidoidea</taxon>
        <taxon>Agaonidae</taxon>
        <taxon>Agaoninae</taxon>
        <taxon>Ceratosolen</taxon>
    </lineage>
</organism>
<evidence type="ECO:0000256" key="2">
    <source>
        <dbReference type="ARBA" id="ARBA00006338"/>
    </source>
</evidence>
<evidence type="ECO:0000256" key="1">
    <source>
        <dbReference type="ARBA" id="ARBA00004613"/>
    </source>
</evidence>
<feature type="non-terminal residue" evidence="7">
    <location>
        <position position="401"/>
    </location>
</feature>
<reference evidence="7" key="1">
    <citation type="submission" date="2025-08" db="UniProtKB">
        <authorList>
            <consortium name="RefSeq"/>
        </authorList>
    </citation>
    <scope>IDENTIFICATION</scope>
</reference>
<protein>
    <submittedName>
        <fullName evidence="7">Deleted in autism protein 1 homolog</fullName>
    </submittedName>
</protein>
<evidence type="ECO:0000313" key="6">
    <source>
        <dbReference type="Proteomes" id="UP000695007"/>
    </source>
</evidence>
<dbReference type="GeneID" id="105368739"/>
<accession>A0AAJ6YXA1</accession>
<keyword evidence="6" id="KW-1185">Reference proteome</keyword>
<name>A0AAJ6YXA1_9HYME</name>
<evidence type="ECO:0000256" key="3">
    <source>
        <dbReference type="ARBA" id="ARBA00022525"/>
    </source>
</evidence>
<proteinExistence type="inferred from homology"/>
<comment type="subcellular location">
    <subcellularLocation>
        <location evidence="1">Secreted</location>
    </subcellularLocation>
</comment>
<gene>
    <name evidence="7" type="primary">LOC105368739</name>
</gene>
<keyword evidence="3" id="KW-0964">Secreted</keyword>
<evidence type="ECO:0000256" key="4">
    <source>
        <dbReference type="ARBA" id="ARBA00022729"/>
    </source>
</evidence>
<evidence type="ECO:0000313" key="7">
    <source>
        <dbReference type="RefSeq" id="XP_011506129.1"/>
    </source>
</evidence>
<dbReference type="RefSeq" id="XP_011506129.1">
    <property type="nucleotide sequence ID" value="XM_011507827.1"/>
</dbReference>
<keyword evidence="4" id="KW-0732">Signal</keyword>
<dbReference type="PANTHER" id="PTHR32073:SF7">
    <property type="entry name" value="GH11358P"/>
    <property type="match status" value="1"/>
</dbReference>
<dbReference type="Proteomes" id="UP000695007">
    <property type="component" value="Unplaced"/>
</dbReference>
<dbReference type="PANTHER" id="PTHR32073">
    <property type="entry name" value="GH11358P"/>
    <property type="match status" value="1"/>
</dbReference>
<comment type="similarity">
    <text evidence="2">Belongs to the DIPK family.</text>
</comment>
<feature type="domain" description="FAM69 protein-kinase" evidence="5">
    <location>
        <begin position="179"/>
        <end position="380"/>
    </location>
</feature>